<dbReference type="SUPFAM" id="SSF48371">
    <property type="entry name" value="ARM repeat"/>
    <property type="match status" value="1"/>
</dbReference>
<gene>
    <name evidence="2" type="primary">g11395</name>
    <name evidence="2" type="ORF">VP750_LOCUS10196</name>
</gene>
<proteinExistence type="predicted"/>
<evidence type="ECO:0000256" key="1">
    <source>
        <dbReference type="SAM" id="MobiDB-lite"/>
    </source>
</evidence>
<organism evidence="2 3">
    <name type="scientific">Coccomyxa viridis</name>
    <dbReference type="NCBI Taxonomy" id="1274662"/>
    <lineage>
        <taxon>Eukaryota</taxon>
        <taxon>Viridiplantae</taxon>
        <taxon>Chlorophyta</taxon>
        <taxon>core chlorophytes</taxon>
        <taxon>Trebouxiophyceae</taxon>
        <taxon>Trebouxiophyceae incertae sedis</taxon>
        <taxon>Coccomyxaceae</taxon>
        <taxon>Coccomyxa</taxon>
    </lineage>
</organism>
<evidence type="ECO:0000313" key="3">
    <source>
        <dbReference type="Proteomes" id="UP001497392"/>
    </source>
</evidence>
<feature type="region of interest" description="Disordered" evidence="1">
    <location>
        <begin position="83"/>
        <end position="104"/>
    </location>
</feature>
<dbReference type="EMBL" id="CAXHTA020000018">
    <property type="protein sequence ID" value="CAL5228290.1"/>
    <property type="molecule type" value="Genomic_DNA"/>
</dbReference>
<sequence length="1118" mass="119164">MWLLEELQNHAFPSGIESASPSAAYTELEAALKNSKDIDDSLSGAIVAATTGAASCAWPPKLLLRTLELSFNGVEDFLRKTDAEAGRTAAESEDHDMDQEETGSREQLSEQLRLCISLFCHALRSQVKWAEQVKDPRAGRKGGSGMTPVQWLSIKETGARRLCSINRALRMGKIALGAYDQNAAHKLIQLTAVELGLDATSKTAQAFSASKALKQHLVEILTDPFMVTEEHGNFWAAEHLQLLLSFCHAKEHASLAADLLLSVMARLYTCQSPPVACVSIAAQLVHSAGALQQNGKGSSKEAAQLAFAELNNILSILLGFCAVDAPVAWLVFAMLAKDLPGYSAHPQPGIRKLSLDLAAAALDPGPEMPPAQVLAAATQLILSGTADKDALVRAKATQHLSEAFPALLKSGHQLQPVFENLAARLLDKSPSVRRKAVQVVNSTCEALASQGANDDTHDETGLLLVLFKPLSLIICPPDDSAMVTAEQERKEATRAMLALANELSESRPAAAAIAQHAWKAGIAPLPLLKAAQAAGLAFGKDEFRALLEEGSLPEEQAATLADLLSQEDASAVLQYAFLEAYKFCERAEADLVQPAISAAHKRLQCYLRAAWAVGGFSSDTTDAPAEAAMLMYLVDLLCSSQHQDITAEALEESAQGQRCAELALSCLTVGLRREGNTCGECGDIVTEWIISQYSSDSSVLASEAWLELLKVSFHAPNGASTAMQLFTGQATRLSSATQDGTLHVAQLCSLFTLLGGMPQCLRAEADAILAMIRSARETDQEQGDEACPEGSAADAGFDYMQKAETTRVDEAAAASCMEKLLAEFEPCKLMPLVLKAAAESQSPEIQVAALRGATEYAVLSEGIGRELCSVMATLLRSHAEQSPCLGPAPLAVTLEALRAGRKLLESFPGMQEGILGPVGSLACCAGAPEEVQEAAALTFGRLFLMPSVRATSSLCHVGAGACAENAKVKAVMCHLLRTTASAHAQPWSVLMSAYASTPLPLRRRFAKVLLKDLLGPEDLCQEKLAGAVLQAYMLAPCCESQAAALTLLACMQPSCKLLRTLEDHLQDNNTARSLTQQSRGSILSFIHNAKQTGRSAEAKGLKILQQSISKLLLEHEHS</sequence>
<dbReference type="Gene3D" id="1.25.10.10">
    <property type="entry name" value="Leucine-rich Repeat Variant"/>
    <property type="match status" value="1"/>
</dbReference>
<dbReference type="InterPro" id="IPR011989">
    <property type="entry name" value="ARM-like"/>
</dbReference>
<protein>
    <submittedName>
        <fullName evidence="2">G11395 protein</fullName>
    </submittedName>
</protein>
<feature type="compositionally biased region" description="Acidic residues" evidence="1">
    <location>
        <begin position="91"/>
        <end position="101"/>
    </location>
</feature>
<comment type="caution">
    <text evidence="2">The sequence shown here is derived from an EMBL/GenBank/DDBJ whole genome shotgun (WGS) entry which is preliminary data.</text>
</comment>
<reference evidence="2 3" key="1">
    <citation type="submission" date="2024-06" db="EMBL/GenBank/DDBJ databases">
        <authorList>
            <person name="Kraege A."/>
            <person name="Thomma B."/>
        </authorList>
    </citation>
    <scope>NUCLEOTIDE SEQUENCE [LARGE SCALE GENOMIC DNA]</scope>
</reference>
<keyword evidence="3" id="KW-1185">Reference proteome</keyword>
<evidence type="ECO:0000313" key="2">
    <source>
        <dbReference type="EMBL" id="CAL5228290.1"/>
    </source>
</evidence>
<dbReference type="InterPro" id="IPR016024">
    <property type="entry name" value="ARM-type_fold"/>
</dbReference>
<dbReference type="Proteomes" id="UP001497392">
    <property type="component" value="Unassembled WGS sequence"/>
</dbReference>
<accession>A0ABP1G7T5</accession>
<name>A0ABP1G7T5_9CHLO</name>